<organism evidence="8 9">
    <name type="scientific">Vibrio tapetis subsp. tapetis</name>
    <dbReference type="NCBI Taxonomy" id="1671868"/>
    <lineage>
        <taxon>Bacteria</taxon>
        <taxon>Pseudomonadati</taxon>
        <taxon>Pseudomonadota</taxon>
        <taxon>Gammaproteobacteria</taxon>
        <taxon>Vibrionales</taxon>
        <taxon>Vibrionaceae</taxon>
        <taxon>Vibrio</taxon>
    </lineage>
</organism>
<dbReference type="Pfam" id="PF00132">
    <property type="entry name" value="Hexapep"/>
    <property type="match status" value="1"/>
</dbReference>
<feature type="domain" description="PglD N-terminal" evidence="7">
    <location>
        <begin position="10"/>
        <end position="75"/>
    </location>
</feature>
<dbReference type="CDD" id="cd03360">
    <property type="entry name" value="LbH_AT_putative"/>
    <property type="match status" value="1"/>
</dbReference>
<dbReference type="Proteomes" id="UP000235828">
    <property type="component" value="Chromosome A"/>
</dbReference>
<dbReference type="EMBL" id="LT960611">
    <property type="protein sequence ID" value="SON50977.1"/>
    <property type="molecule type" value="Genomic_DNA"/>
</dbReference>
<comment type="similarity">
    <text evidence="1">Belongs to the transferase hexapeptide repeat family.</text>
</comment>
<feature type="active site" description="Proton acceptor" evidence="5">
    <location>
        <position position="145"/>
    </location>
</feature>
<evidence type="ECO:0000313" key="8">
    <source>
        <dbReference type="EMBL" id="SON50977.1"/>
    </source>
</evidence>
<dbReference type="InterPro" id="IPR041561">
    <property type="entry name" value="PglD_N"/>
</dbReference>
<dbReference type="AlphaFoldDB" id="A0A2N8ZGG4"/>
<dbReference type="NCBIfam" id="TIGR03570">
    <property type="entry name" value="NeuD_NnaD"/>
    <property type="match status" value="1"/>
</dbReference>
<feature type="binding site" evidence="6">
    <location>
        <position position="75"/>
    </location>
    <ligand>
        <name>substrate</name>
    </ligand>
</feature>
<dbReference type="PANTHER" id="PTHR43300">
    <property type="entry name" value="ACETYLTRANSFERASE"/>
    <property type="match status" value="1"/>
</dbReference>
<evidence type="ECO:0000256" key="4">
    <source>
        <dbReference type="ARBA" id="ARBA00023315"/>
    </source>
</evidence>
<feature type="site" description="Increases basicity of active site His" evidence="5">
    <location>
        <position position="146"/>
    </location>
</feature>
<dbReference type="InterPro" id="IPR018357">
    <property type="entry name" value="Hexapep_transf_CS"/>
</dbReference>
<keyword evidence="2" id="KW-0808">Transferase</keyword>
<dbReference type="InterPro" id="IPR050179">
    <property type="entry name" value="Trans_hexapeptide_repeat"/>
</dbReference>
<dbReference type="InterPro" id="IPR011004">
    <property type="entry name" value="Trimer_LpxA-like_sf"/>
</dbReference>
<dbReference type="PROSITE" id="PS00101">
    <property type="entry name" value="HEXAPEP_TRANSFERASES"/>
    <property type="match status" value="1"/>
</dbReference>
<evidence type="ECO:0000256" key="2">
    <source>
        <dbReference type="ARBA" id="ARBA00022679"/>
    </source>
</evidence>
<feature type="binding site" evidence="6">
    <location>
        <position position="154"/>
    </location>
    <ligand>
        <name>acetyl-CoA</name>
        <dbReference type="ChEBI" id="CHEBI:57288"/>
    </ligand>
</feature>
<dbReference type="Gene3D" id="3.40.50.20">
    <property type="match status" value="1"/>
</dbReference>
<evidence type="ECO:0000313" key="9">
    <source>
        <dbReference type="Proteomes" id="UP000235828"/>
    </source>
</evidence>
<gene>
    <name evidence="8" type="ORF">VTAP4600_A3011</name>
</gene>
<keyword evidence="4" id="KW-0012">Acyltransferase</keyword>
<evidence type="ECO:0000259" key="7">
    <source>
        <dbReference type="Pfam" id="PF17836"/>
    </source>
</evidence>
<dbReference type="SUPFAM" id="SSF51161">
    <property type="entry name" value="Trimeric LpxA-like enzymes"/>
    <property type="match status" value="1"/>
</dbReference>
<dbReference type="GO" id="GO:0016746">
    <property type="term" value="F:acyltransferase activity"/>
    <property type="evidence" value="ECO:0007669"/>
    <property type="project" value="UniProtKB-KW"/>
</dbReference>
<dbReference type="Pfam" id="PF14602">
    <property type="entry name" value="Hexapep_2"/>
    <property type="match status" value="1"/>
</dbReference>
<evidence type="ECO:0000256" key="1">
    <source>
        <dbReference type="ARBA" id="ARBA00007274"/>
    </source>
</evidence>
<accession>A0A2N8ZGG4</accession>
<dbReference type="Pfam" id="PF17836">
    <property type="entry name" value="PglD_N"/>
    <property type="match status" value="1"/>
</dbReference>
<protein>
    <submittedName>
        <fullName evidence="8">Sialic acid biosynthesis protein NeuD</fullName>
    </submittedName>
</protein>
<evidence type="ECO:0000256" key="6">
    <source>
        <dbReference type="PIRSR" id="PIRSR620019-2"/>
    </source>
</evidence>
<dbReference type="KEGG" id="vta:A3011"/>
<name>A0A2N8ZGG4_9VIBR</name>
<dbReference type="InterPro" id="IPR020019">
    <property type="entry name" value="AcTrfase_PglD-like"/>
</dbReference>
<keyword evidence="9" id="KW-1185">Reference proteome</keyword>
<dbReference type="Gene3D" id="2.160.10.10">
    <property type="entry name" value="Hexapeptide repeat proteins"/>
    <property type="match status" value="1"/>
</dbReference>
<keyword evidence="3" id="KW-0677">Repeat</keyword>
<reference evidence="8 9" key="1">
    <citation type="submission" date="2017-10" db="EMBL/GenBank/DDBJ databases">
        <authorList>
            <person name="Banno H."/>
            <person name="Chua N.-H."/>
        </authorList>
    </citation>
    <scope>NUCLEOTIDE SEQUENCE [LARGE SCALE GENOMIC DNA]</scope>
    <source>
        <strain evidence="8">Vibrio tapetis CECT4600</strain>
    </source>
</reference>
<proteinExistence type="inferred from homology"/>
<dbReference type="InterPro" id="IPR001451">
    <property type="entry name" value="Hexapep"/>
</dbReference>
<sequence>MLSKPKLKPLIIIGGGGHASVLVDILRMQGRNIVAIVSPDDPNRRTVFKGLTRFRNDDDVFQFSNEDVLLVNGIGVLPNSDFKQKLNQYYLAHGYQFETVIAETAQVSPYATVEAGAQVFAGAIIQAGARIASHVVINSGAIIEHDCCIGEYNHIAPNATLCGQVETEKNVFIGANATVIQGIKLAQHAVVGAGAVVIRNLLAGETCYPSRVTVKKSVDGLKNKGYS</sequence>
<evidence type="ECO:0000256" key="5">
    <source>
        <dbReference type="PIRSR" id="PIRSR620019-1"/>
    </source>
</evidence>
<evidence type="ECO:0000256" key="3">
    <source>
        <dbReference type="ARBA" id="ARBA00022737"/>
    </source>
</evidence>
<dbReference type="PANTHER" id="PTHR43300:SF7">
    <property type="entry name" value="UDP-N-ACETYLBACILLOSAMINE N-ACETYLTRANSFERASE"/>
    <property type="match status" value="1"/>
</dbReference>